<gene>
    <name evidence="2" type="ORF">AARE701A_LOCUS8666</name>
</gene>
<dbReference type="AlphaFoldDB" id="A0A8S2A1S8"/>
<dbReference type="EMBL" id="LR999453">
    <property type="protein sequence ID" value="CAE5983472.1"/>
    <property type="molecule type" value="Genomic_DNA"/>
</dbReference>
<keyword evidence="3" id="KW-1185">Reference proteome</keyword>
<reference evidence="2" key="1">
    <citation type="submission" date="2021-01" db="EMBL/GenBank/DDBJ databases">
        <authorList>
            <person name="Bezrukov I."/>
        </authorList>
    </citation>
    <scope>NUCLEOTIDE SEQUENCE</scope>
</reference>
<evidence type="ECO:0000313" key="2">
    <source>
        <dbReference type="EMBL" id="CAE5983472.1"/>
    </source>
</evidence>
<accession>A0A8S2A1S8</accession>
<evidence type="ECO:0000313" key="3">
    <source>
        <dbReference type="Proteomes" id="UP000682877"/>
    </source>
</evidence>
<feature type="region of interest" description="Disordered" evidence="1">
    <location>
        <begin position="266"/>
        <end position="290"/>
    </location>
</feature>
<name>A0A8S2A1S8_ARAAE</name>
<sequence length="309" mass="35741">MIMFSPNDIEPMVWPSVEKTHDLLDGFFALPEIEKKKKGMSLETYLKEKTKKVQEQFMKTQKKHMDYVTDQLMEELHRGRRIDDLGLSEINALISFSRDNIILHRKKLEFVQHYPLRDPPVPPFKVQFEELTATANDVIIRGGQINGFLRLLNRLNLEPSNQSRWIWYLITKSPRHVLYEGSSRNENLYLDIEQVRAPMMTFHGLVGSVSHQLQHHIINTPTMETSEPRQHPFDFMSRELGVKEEGSTINNGDSQFHRRSNTRAVNDGIHQQSPPNGTTIGEINGGEGDADVTSFDMNKVWPSINNHHF</sequence>
<organism evidence="2 3">
    <name type="scientific">Arabidopsis arenosa</name>
    <name type="common">Sand rock-cress</name>
    <name type="synonym">Cardaminopsis arenosa</name>
    <dbReference type="NCBI Taxonomy" id="38785"/>
    <lineage>
        <taxon>Eukaryota</taxon>
        <taxon>Viridiplantae</taxon>
        <taxon>Streptophyta</taxon>
        <taxon>Embryophyta</taxon>
        <taxon>Tracheophyta</taxon>
        <taxon>Spermatophyta</taxon>
        <taxon>Magnoliopsida</taxon>
        <taxon>eudicotyledons</taxon>
        <taxon>Gunneridae</taxon>
        <taxon>Pentapetalae</taxon>
        <taxon>rosids</taxon>
        <taxon>malvids</taxon>
        <taxon>Brassicales</taxon>
        <taxon>Brassicaceae</taxon>
        <taxon>Camelineae</taxon>
        <taxon>Arabidopsis</taxon>
    </lineage>
</organism>
<protein>
    <submittedName>
        <fullName evidence="2">Uncharacterized protein</fullName>
    </submittedName>
</protein>
<dbReference type="Proteomes" id="UP000682877">
    <property type="component" value="Chromosome 3"/>
</dbReference>
<proteinExistence type="predicted"/>
<evidence type="ECO:0000256" key="1">
    <source>
        <dbReference type="SAM" id="MobiDB-lite"/>
    </source>
</evidence>